<name>N4UJQ7_COLOR</name>
<sequence length="392" mass="43018">MSAKSKSKFVHCVGAPDFDPQIYIQDTARQEQANQLLAKDNLYSAINLSFNIDPKRDTYVYHAIASVRLVQVQGIVNMGGENGLHAWYRDDDGKPLDPPPQADVESYIQIFLPTTLTASALNSFSSNAKKASLRHAIAAHLVSKRYIHPALAKTLTVPRCKKPTSPACPPNPYLDFWSWSSRNLEWAGPHPASAARMQSHHVLPILMHHFGCAAPSHEALAVLKILSAGRAVVDMGSGNGYWTFMLRRYGLAVHPVDNMQSEWRVNWVPDTANADGTAWLARHRGGRDLVLLLVYPVVGVGVGVGADGEGEGAFTRGLVEAYEGDTLAVVGTQNANGYTGFKHMTMDQYMEREQRAWTKVVQIPLPSFAGKDEALFVFQRGERAPKTADDAA</sequence>
<dbReference type="eggNOG" id="ENOG502QWNG">
    <property type="taxonomic scope" value="Eukaryota"/>
</dbReference>
<proteinExistence type="predicted"/>
<comment type="caution">
    <text evidence="1">The sequence shown here is derived from an EMBL/GenBank/DDBJ whole genome shotgun (WGS) entry which is preliminary data.</text>
</comment>
<protein>
    <submittedName>
        <fullName evidence="1">Uncharacterized protein</fullName>
    </submittedName>
</protein>
<evidence type="ECO:0000313" key="2">
    <source>
        <dbReference type="Proteomes" id="UP000014480"/>
    </source>
</evidence>
<dbReference type="OrthoDB" id="5411518at2759"/>
<dbReference type="SUPFAM" id="SSF53335">
    <property type="entry name" value="S-adenosyl-L-methionine-dependent methyltransferases"/>
    <property type="match status" value="1"/>
</dbReference>
<organism evidence="1 2">
    <name type="scientific">Colletotrichum orbiculare (strain 104-T / ATCC 96160 / CBS 514.97 / LARS 414 / MAFF 240422)</name>
    <name type="common">Cucumber anthracnose fungus</name>
    <name type="synonym">Colletotrichum lagenarium</name>
    <dbReference type="NCBI Taxonomy" id="1213857"/>
    <lineage>
        <taxon>Eukaryota</taxon>
        <taxon>Fungi</taxon>
        <taxon>Dikarya</taxon>
        <taxon>Ascomycota</taxon>
        <taxon>Pezizomycotina</taxon>
        <taxon>Sordariomycetes</taxon>
        <taxon>Hypocreomycetidae</taxon>
        <taxon>Glomerellales</taxon>
        <taxon>Glomerellaceae</taxon>
        <taxon>Colletotrichum</taxon>
        <taxon>Colletotrichum orbiculare species complex</taxon>
    </lineage>
</organism>
<dbReference type="InterPro" id="IPR029063">
    <property type="entry name" value="SAM-dependent_MTases_sf"/>
</dbReference>
<dbReference type="EMBL" id="AMCV02000040">
    <property type="protein sequence ID" value="TDZ15487.1"/>
    <property type="molecule type" value="Genomic_DNA"/>
</dbReference>
<dbReference type="Proteomes" id="UP000014480">
    <property type="component" value="Unassembled WGS sequence"/>
</dbReference>
<reference evidence="2" key="2">
    <citation type="journal article" date="2019" name="Mol. Plant Microbe Interact.">
        <title>Genome sequence resources for four phytopathogenic fungi from the Colletotrichum orbiculare species complex.</title>
        <authorList>
            <person name="Gan P."/>
            <person name="Tsushima A."/>
            <person name="Narusaka M."/>
            <person name="Narusaka Y."/>
            <person name="Takano Y."/>
            <person name="Kubo Y."/>
            <person name="Shirasu K."/>
        </authorList>
    </citation>
    <scope>GENOME REANNOTATION</scope>
    <source>
        <strain evidence="2">104-T / ATCC 96160 / CBS 514.97 / LARS 414 / MAFF 240422</strain>
    </source>
</reference>
<evidence type="ECO:0000313" key="1">
    <source>
        <dbReference type="EMBL" id="TDZ15487.1"/>
    </source>
</evidence>
<reference evidence="2" key="1">
    <citation type="journal article" date="2013" name="New Phytol.">
        <title>Comparative genomic and transcriptomic analyses reveal the hemibiotrophic stage shift of Colletotrichum fungi.</title>
        <authorList>
            <person name="Gan P."/>
            <person name="Ikeda K."/>
            <person name="Irieda H."/>
            <person name="Narusaka M."/>
            <person name="O'Connell R.J."/>
            <person name="Narusaka Y."/>
            <person name="Takano Y."/>
            <person name="Kubo Y."/>
            <person name="Shirasu K."/>
        </authorList>
    </citation>
    <scope>NUCLEOTIDE SEQUENCE [LARGE SCALE GENOMIC DNA]</scope>
    <source>
        <strain evidence="2">104-T / ATCC 96160 / CBS 514.97 / LARS 414 / MAFF 240422</strain>
    </source>
</reference>
<dbReference type="PANTHER" id="PTHR39290:SF6">
    <property type="entry name" value="S-ADENOSYL-L-METHIONINE-DEPENDENT METHYLTRANSFERASES SUPERFAMILY PROTEIN"/>
    <property type="match status" value="1"/>
</dbReference>
<accession>N4UJQ7</accession>
<dbReference type="AlphaFoldDB" id="N4UJQ7"/>
<keyword evidence="2" id="KW-1185">Reference proteome</keyword>
<dbReference type="PANTHER" id="PTHR39290">
    <property type="entry name" value="C3H1-TYPE DOMAIN-CONTAINING PROTEIN-RELATED"/>
    <property type="match status" value="1"/>
</dbReference>
<dbReference type="HOGENOM" id="CLU_054799_0_0_1"/>
<gene>
    <name evidence="1" type="ORF">Cob_v011664</name>
</gene>